<feature type="chain" id="PRO_5045104686" description="DUF4906 domain-containing protein" evidence="2">
    <location>
        <begin position="19"/>
        <end position="543"/>
    </location>
</feature>
<feature type="region of interest" description="Disordered" evidence="1">
    <location>
        <begin position="90"/>
        <end position="116"/>
    </location>
</feature>
<reference evidence="4" key="1">
    <citation type="journal article" date="2019" name="Int. J. Syst. Evol. Microbiol.">
        <title>The Global Catalogue of Microorganisms (GCM) 10K type strain sequencing project: providing services to taxonomists for standard genome sequencing and annotation.</title>
        <authorList>
            <consortium name="The Broad Institute Genomics Platform"/>
            <consortium name="The Broad Institute Genome Sequencing Center for Infectious Disease"/>
            <person name="Wu L."/>
            <person name="Ma J."/>
        </authorList>
    </citation>
    <scope>NUCLEOTIDE SEQUENCE [LARGE SCALE GENOMIC DNA]</scope>
    <source>
        <strain evidence="4">KCTC 42248</strain>
    </source>
</reference>
<gene>
    <name evidence="3" type="ORF">ACFSQ3_05165</name>
</gene>
<dbReference type="Proteomes" id="UP001597393">
    <property type="component" value="Unassembled WGS sequence"/>
</dbReference>
<sequence>MKIRIHIYFALLSSLLIACDKNYLQENTSININIIGLELFEENLNNQNNNTTAHRSATSDPKLINLSSTTLEIPWGEGLGVSLTLSPTGQGSDYHSNVRNTTTEQRASTASETHPSVSKLENGIKYRLLIYDAEETKMIDTIFTVGQASNNISTLNGGETYTFVLYSIMSKENVPSAPSNKLSASLFDNISGDMDFIYFKKTITLESGRNDLNAVMKHQFSQITTNINATEIGQVQKVLARISDHYVNPKIAVSTGQVADYGTKAFNGKLLPFPLEPSSNATSNPVIICNNGSSASTLTLDEITINGITKRGISIPNIPLTPGVKYTLTLNVKTFTPDEDPGIELGNTIYAPGNLLYDWETDTYRFSGSGRGSYWFKDYIKARRTDLDSKGWGENNQRPRFELNGGSGDPCTKVSPENSWRLPNRSEMENIRTATEPQAKGHPGPNVYAPLRYVEENYEGTGRHGMFFGTQVKPNQAENYLFISFEGIYNDNSNPNDVNTTAWYMLKNGNAFESMQIGPNIYTFGFQPLDDNVALSIRCVKAD</sequence>
<protein>
    <recommendedName>
        <fullName evidence="5">DUF4906 domain-containing protein</fullName>
    </recommendedName>
</protein>
<comment type="caution">
    <text evidence="3">The sequence shown here is derived from an EMBL/GenBank/DDBJ whole genome shotgun (WGS) entry which is preliminary data.</text>
</comment>
<proteinExistence type="predicted"/>
<name>A0ABW5NIR0_9SPHI</name>
<dbReference type="PROSITE" id="PS51257">
    <property type="entry name" value="PROKAR_LIPOPROTEIN"/>
    <property type="match status" value="1"/>
</dbReference>
<evidence type="ECO:0008006" key="5">
    <source>
        <dbReference type="Google" id="ProtNLM"/>
    </source>
</evidence>
<dbReference type="EMBL" id="JBHUMA010000004">
    <property type="protein sequence ID" value="MFD2598335.1"/>
    <property type="molecule type" value="Genomic_DNA"/>
</dbReference>
<evidence type="ECO:0000313" key="4">
    <source>
        <dbReference type="Proteomes" id="UP001597393"/>
    </source>
</evidence>
<feature type="signal peptide" evidence="2">
    <location>
        <begin position="1"/>
        <end position="18"/>
    </location>
</feature>
<keyword evidence="4" id="KW-1185">Reference proteome</keyword>
<organism evidence="3 4">
    <name type="scientific">Sphingobacterium corticis</name>
    <dbReference type="NCBI Taxonomy" id="1812823"/>
    <lineage>
        <taxon>Bacteria</taxon>
        <taxon>Pseudomonadati</taxon>
        <taxon>Bacteroidota</taxon>
        <taxon>Sphingobacteriia</taxon>
        <taxon>Sphingobacteriales</taxon>
        <taxon>Sphingobacteriaceae</taxon>
        <taxon>Sphingobacterium</taxon>
    </lineage>
</organism>
<evidence type="ECO:0000256" key="2">
    <source>
        <dbReference type="SAM" id="SignalP"/>
    </source>
</evidence>
<feature type="region of interest" description="Disordered" evidence="1">
    <location>
        <begin position="391"/>
        <end position="421"/>
    </location>
</feature>
<evidence type="ECO:0000313" key="3">
    <source>
        <dbReference type="EMBL" id="MFD2598335.1"/>
    </source>
</evidence>
<accession>A0ABW5NIR0</accession>
<dbReference type="RefSeq" id="WP_380868147.1">
    <property type="nucleotide sequence ID" value="NZ_JBHUMA010000004.1"/>
</dbReference>
<feature type="compositionally biased region" description="Basic and acidic residues" evidence="1">
    <location>
        <begin position="391"/>
        <end position="401"/>
    </location>
</feature>
<keyword evidence="2" id="KW-0732">Signal</keyword>
<evidence type="ECO:0000256" key="1">
    <source>
        <dbReference type="SAM" id="MobiDB-lite"/>
    </source>
</evidence>